<comment type="caution">
    <text evidence="1">The sequence shown here is derived from an EMBL/GenBank/DDBJ whole genome shotgun (WGS) entry which is preliminary data.</text>
</comment>
<name>A0A0F9N543_9ZZZZ</name>
<dbReference type="AlphaFoldDB" id="A0A0F9N543"/>
<accession>A0A0F9N543</accession>
<protein>
    <submittedName>
        <fullName evidence="1">Uncharacterized protein</fullName>
    </submittedName>
</protein>
<organism evidence="1">
    <name type="scientific">marine sediment metagenome</name>
    <dbReference type="NCBI Taxonomy" id="412755"/>
    <lineage>
        <taxon>unclassified sequences</taxon>
        <taxon>metagenomes</taxon>
        <taxon>ecological metagenomes</taxon>
    </lineage>
</organism>
<reference evidence="1" key="1">
    <citation type="journal article" date="2015" name="Nature">
        <title>Complex archaea that bridge the gap between prokaryotes and eukaryotes.</title>
        <authorList>
            <person name="Spang A."/>
            <person name="Saw J.H."/>
            <person name="Jorgensen S.L."/>
            <person name="Zaremba-Niedzwiedzka K."/>
            <person name="Martijn J."/>
            <person name="Lind A.E."/>
            <person name="van Eijk R."/>
            <person name="Schleper C."/>
            <person name="Guy L."/>
            <person name="Ettema T.J."/>
        </authorList>
    </citation>
    <scope>NUCLEOTIDE SEQUENCE</scope>
</reference>
<sequence length="58" mass="6780">MRNIDHIIKLLELPVVERFEAEFLAELEEYARAVAVIPEDSIPWDIPRRPASYLEALM</sequence>
<dbReference type="EMBL" id="LAZR01003791">
    <property type="protein sequence ID" value="KKN14705.1"/>
    <property type="molecule type" value="Genomic_DNA"/>
</dbReference>
<gene>
    <name evidence="1" type="ORF">LCGC14_0993340</name>
</gene>
<proteinExistence type="predicted"/>
<evidence type="ECO:0000313" key="1">
    <source>
        <dbReference type="EMBL" id="KKN14705.1"/>
    </source>
</evidence>